<gene>
    <name evidence="2" type="ORF">G2W53_012458</name>
</gene>
<evidence type="ECO:0000313" key="3">
    <source>
        <dbReference type="Proteomes" id="UP000634136"/>
    </source>
</evidence>
<feature type="compositionally biased region" description="Basic and acidic residues" evidence="1">
    <location>
        <begin position="810"/>
        <end position="820"/>
    </location>
</feature>
<name>A0A834U1D0_9FABA</name>
<dbReference type="GO" id="GO:0009910">
    <property type="term" value="P:negative regulation of flower development"/>
    <property type="evidence" value="ECO:0007669"/>
    <property type="project" value="InterPro"/>
</dbReference>
<feature type="region of interest" description="Disordered" evidence="1">
    <location>
        <begin position="448"/>
        <end position="468"/>
    </location>
</feature>
<feature type="compositionally biased region" description="Polar residues" evidence="1">
    <location>
        <begin position="448"/>
        <end position="457"/>
    </location>
</feature>
<dbReference type="OrthoDB" id="754229at2759"/>
<organism evidence="2 3">
    <name type="scientific">Senna tora</name>
    <dbReference type="NCBI Taxonomy" id="362788"/>
    <lineage>
        <taxon>Eukaryota</taxon>
        <taxon>Viridiplantae</taxon>
        <taxon>Streptophyta</taxon>
        <taxon>Embryophyta</taxon>
        <taxon>Tracheophyta</taxon>
        <taxon>Spermatophyta</taxon>
        <taxon>Magnoliopsida</taxon>
        <taxon>eudicotyledons</taxon>
        <taxon>Gunneridae</taxon>
        <taxon>Pentapetalae</taxon>
        <taxon>rosids</taxon>
        <taxon>fabids</taxon>
        <taxon>Fabales</taxon>
        <taxon>Fabaceae</taxon>
        <taxon>Caesalpinioideae</taxon>
        <taxon>Cassia clade</taxon>
        <taxon>Senna</taxon>
    </lineage>
</organism>
<feature type="region of interest" description="Disordered" evidence="1">
    <location>
        <begin position="1275"/>
        <end position="1296"/>
    </location>
</feature>
<evidence type="ECO:0000313" key="2">
    <source>
        <dbReference type="EMBL" id="KAF7830125.1"/>
    </source>
</evidence>
<accession>A0A834U1D0</accession>
<feature type="compositionally biased region" description="Basic and acidic residues" evidence="1">
    <location>
        <begin position="459"/>
        <end position="468"/>
    </location>
</feature>
<feature type="region of interest" description="Disordered" evidence="1">
    <location>
        <begin position="912"/>
        <end position="944"/>
    </location>
</feature>
<feature type="region of interest" description="Disordered" evidence="1">
    <location>
        <begin position="379"/>
        <end position="413"/>
    </location>
</feature>
<reference evidence="2" key="1">
    <citation type="submission" date="2020-09" db="EMBL/GenBank/DDBJ databases">
        <title>Genome-Enabled Discovery of Anthraquinone Biosynthesis in Senna tora.</title>
        <authorList>
            <person name="Kang S.-H."/>
            <person name="Pandey R.P."/>
            <person name="Lee C.-M."/>
            <person name="Sim J.-S."/>
            <person name="Jeong J.-T."/>
            <person name="Choi B.-S."/>
            <person name="Jung M."/>
            <person name="Ginzburg D."/>
            <person name="Zhao K."/>
            <person name="Won S.Y."/>
            <person name="Oh T.-J."/>
            <person name="Yu Y."/>
            <person name="Kim N.-H."/>
            <person name="Lee O.R."/>
            <person name="Lee T.-H."/>
            <person name="Bashyal P."/>
            <person name="Kim T.-S."/>
            <person name="Lee W.-H."/>
            <person name="Kawkins C."/>
            <person name="Kim C.-K."/>
            <person name="Kim J.S."/>
            <person name="Ahn B.O."/>
            <person name="Rhee S.Y."/>
            <person name="Sohng J.K."/>
        </authorList>
    </citation>
    <scope>NUCLEOTIDE SEQUENCE</scope>
    <source>
        <tissue evidence="2">Leaf</tissue>
    </source>
</reference>
<protein>
    <submittedName>
        <fullName evidence="2">Protein EMBRYONIC FLOWER 1</fullName>
    </submittedName>
</protein>
<comment type="caution">
    <text evidence="2">The sequence shown here is derived from an EMBL/GenBank/DDBJ whole genome shotgun (WGS) entry which is preliminary data.</text>
</comment>
<dbReference type="GO" id="GO:0045892">
    <property type="term" value="P:negative regulation of DNA-templated transcription"/>
    <property type="evidence" value="ECO:0007669"/>
    <property type="project" value="InterPro"/>
</dbReference>
<dbReference type="PANTHER" id="PTHR35504:SF1">
    <property type="entry name" value="PROTEIN EMBRYONIC FLOWER 1"/>
    <property type="match status" value="1"/>
</dbReference>
<sequence>MFGDQCTVSVWDFIGFVLLQKKLRPCLAANYLRIVACSYRRGSIVVVIYFIGDSNTIIEFMRSYIQIDSISIDLSFPIDKSSDPGKCENFSMRGYVSEIRKKDWKLCWPFPLQHDHHSESEQSRLLPPSDVPKLRCCQNGRTEIDSDRRKKDDRTNLNCSAGCISKSNCSNAALTSDTQQQVPIPVTFEGKEIDLNNSTNLSTGNDHVAVTNEKEKKSDVVHEISADQDINHQMTTVALPEAYGGVRQEEHTNDRGHEGKEDFDVELDTSNPKCVRSSAEICNGGTIIAADDQCQKEIEKACTVLGERTIVTEAENIIDHTAEPPPESVACHDIKPGSTDNLVKNEFQDHHPGKSTGLPRKRPRKVRLLADLLSENGETKTEQITIQESPSKGTSIPPGKADVQGDLTKTGQSRKRKFIVDEEQIPAEMCSGMAETELQNLKEHTETIDTPLNNGSKDVSGEKGTPDAVKRDWYKPEIERSHTMDKKKIKRVQFVGDHLISEPLKMQQKQNPDNMDFSNEVYASKTTSRVAPALADREMNNFPLHAPRTESESKLSKGKGKMLQVDEELSSLSYGRNGMPVECSYAHKRAKPMPNMSVTVPIHSAEGAWSEKDPEERLLISQNSSAHKRAKVMPNTTVAVPVHSAEGALNDKALEEGLHLSLNSYLATQAYNKKRIRQLENQLPFSLPFQEGTSKAHQFIRKDRETYNVREPINPLNIIPDDISGKRVFCEVVASVQKMFLYFPRAKIFFSLHEITGARDTRKTAQVLEQVSNLQRYGEQTADNASEQGTEDDVPRDILELMAKFQYERGLPDEENESGRKKSTIRRNAHVRVGNSVNDKKEWRLLQEDMKRKPEGRHGKNGMVMRGENARSRKINSVSSFSPFDGYRLNMNSLSQTPSLYEIEVSQHQMKPSNGFCFSPESSSQFGSAQNRRLSGRSTADRRSYDATNFQAQGECGLHETILQQDKASRIWGSLTPNHVSLGYDIFRNKVASSCTSSKDVQKPNIKRDIDLNYISLNASDHEKFSRRSASGSFSRMNSEYPYSCRHDGGIEPLQNLRGSQHLYSNETIPAMHLLNLMDASKQSGTPFNASVSAPMLKRPPFSCDSNKFDIGPSKAPLGSLKRPSSDYYSRSYNISEKSHARFQGYPTFGASSSIQPDEKFSGATSFNGRIPSKSEMKDKMKISNSEDMHNRSNTKQILRPCLEKETSLQHQLEVHDACGTLMAVKNSSESNTCSINRNPADFTMPETGNVYMIKGEDLKFESSSISRDSPYMLALHSGRQRKNLKPSKLKEHARH</sequence>
<feature type="region of interest" description="Disordered" evidence="1">
    <location>
        <begin position="810"/>
        <end position="833"/>
    </location>
</feature>
<feature type="compositionally biased region" description="Basic residues" evidence="1">
    <location>
        <begin position="1279"/>
        <end position="1296"/>
    </location>
</feature>
<feature type="compositionally biased region" description="Polar residues" evidence="1">
    <location>
        <begin position="382"/>
        <end position="394"/>
    </location>
</feature>
<dbReference type="GO" id="GO:0048367">
    <property type="term" value="P:shoot system development"/>
    <property type="evidence" value="ECO:0007669"/>
    <property type="project" value="InterPro"/>
</dbReference>
<dbReference type="InterPro" id="IPR034583">
    <property type="entry name" value="EMF1"/>
</dbReference>
<proteinExistence type="predicted"/>
<dbReference type="Proteomes" id="UP000634136">
    <property type="component" value="Unassembled WGS sequence"/>
</dbReference>
<feature type="compositionally biased region" description="Polar residues" evidence="1">
    <location>
        <begin position="920"/>
        <end position="938"/>
    </location>
</feature>
<keyword evidence="3" id="KW-1185">Reference proteome</keyword>
<dbReference type="PANTHER" id="PTHR35504">
    <property type="entry name" value="PROTEIN EMBRYONIC FLOWER 1"/>
    <property type="match status" value="1"/>
</dbReference>
<dbReference type="EMBL" id="JAAIUW010000005">
    <property type="protein sequence ID" value="KAF7830125.1"/>
    <property type="molecule type" value="Genomic_DNA"/>
</dbReference>
<feature type="compositionally biased region" description="Basic residues" evidence="1">
    <location>
        <begin position="821"/>
        <end position="830"/>
    </location>
</feature>
<evidence type="ECO:0000256" key="1">
    <source>
        <dbReference type="SAM" id="MobiDB-lite"/>
    </source>
</evidence>